<evidence type="ECO:0000259" key="7">
    <source>
        <dbReference type="PROSITE" id="PS50119"/>
    </source>
</evidence>
<accession>A0ABR0ZR40</accession>
<dbReference type="SUPFAM" id="SSF57850">
    <property type="entry name" value="RING/U-box"/>
    <property type="match status" value="1"/>
</dbReference>
<feature type="coiled-coil region" evidence="5">
    <location>
        <begin position="230"/>
        <end position="264"/>
    </location>
</feature>
<dbReference type="SMART" id="SM00184">
    <property type="entry name" value="RING"/>
    <property type="match status" value="1"/>
</dbReference>
<reference evidence="8 9" key="1">
    <citation type="submission" date="2021-05" db="EMBL/GenBank/DDBJ databases">
        <authorList>
            <person name="Zahm M."/>
            <person name="Klopp C."/>
            <person name="Cabau C."/>
            <person name="Kuhl H."/>
            <person name="Suciu R."/>
            <person name="Ciorpac M."/>
            <person name="Holostenco D."/>
            <person name="Gessner J."/>
            <person name="Wuertz S."/>
            <person name="Hohne C."/>
            <person name="Stock M."/>
            <person name="Gislard M."/>
            <person name="Lluch J."/>
            <person name="Milhes M."/>
            <person name="Lampietro C."/>
            <person name="Lopez Roques C."/>
            <person name="Donnadieu C."/>
            <person name="Du K."/>
            <person name="Schartl M."/>
            <person name="Guiguen Y."/>
        </authorList>
    </citation>
    <scope>NUCLEOTIDE SEQUENCE [LARGE SCALE GENOMIC DNA]</scope>
    <source>
        <strain evidence="8">Hh-F2</strain>
        <tissue evidence="8">Blood</tissue>
    </source>
</reference>
<evidence type="ECO:0000256" key="2">
    <source>
        <dbReference type="ARBA" id="ARBA00022771"/>
    </source>
</evidence>
<proteinExistence type="predicted"/>
<dbReference type="PROSITE" id="PS00518">
    <property type="entry name" value="ZF_RING_1"/>
    <property type="match status" value="1"/>
</dbReference>
<dbReference type="Pfam" id="PF15227">
    <property type="entry name" value="zf-C3HC4_4"/>
    <property type="match status" value="1"/>
</dbReference>
<evidence type="ECO:0000313" key="9">
    <source>
        <dbReference type="Proteomes" id="UP001369086"/>
    </source>
</evidence>
<dbReference type="InterPro" id="IPR017907">
    <property type="entry name" value="Znf_RING_CS"/>
</dbReference>
<dbReference type="InterPro" id="IPR000315">
    <property type="entry name" value="Znf_B-box"/>
</dbReference>
<dbReference type="Pfam" id="PF25600">
    <property type="entry name" value="TRIM_CC"/>
    <property type="match status" value="1"/>
</dbReference>
<sequence length="407" mass="46232">MATAGDQSAAEQFTCPICLDIFSNPVTIPCGHNFCIACIKRFWDRAENKDNTCPVCMKTFSQRPELAVNHVLETVAKTMGKLNSGTLGRPVSCLGPLIFPNSRTLNIKKSPDDPVGIKQNHCSKHNEPVSLFCRKDQTCMCSLCAFQEHEHHDVIPIEEEIPKMKQELVRKQRTLQSHVHLVKSEISKVKGCMELIKISADKEKEHVGNDFADFIKAVEQYQKKAIDDIDSQERRALKKAEEQFKRLEQKCTKLEKNIDRIEKTLKNDNGVQLLKKCKSLKQELLDLPAVDLKLDEEITFSGGSALKKELLDICNKHVNTIWKGEGVMFTVEVNSTSSPKQKPKTRKDFKKYDCKPKLDPNTAHEYLWVSQDNRKQVSAENCLPSKLLWIEPSGQMLIKAHFSTSLL</sequence>
<keyword evidence="2 4" id="KW-0863">Zinc-finger</keyword>
<dbReference type="Gene3D" id="3.30.160.60">
    <property type="entry name" value="Classic Zinc Finger"/>
    <property type="match status" value="1"/>
</dbReference>
<feature type="domain" description="B box-type" evidence="7">
    <location>
        <begin position="117"/>
        <end position="157"/>
    </location>
</feature>
<dbReference type="PROSITE" id="PS50119">
    <property type="entry name" value="ZF_BBOX"/>
    <property type="match status" value="1"/>
</dbReference>
<dbReference type="Pfam" id="PF00643">
    <property type="entry name" value="zf-B_box"/>
    <property type="match status" value="1"/>
</dbReference>
<dbReference type="Gene3D" id="3.30.40.10">
    <property type="entry name" value="Zinc/RING finger domain, C3HC4 (zinc finger)"/>
    <property type="match status" value="1"/>
</dbReference>
<evidence type="ECO:0000256" key="4">
    <source>
        <dbReference type="PROSITE-ProRule" id="PRU00024"/>
    </source>
</evidence>
<dbReference type="InterPro" id="IPR043136">
    <property type="entry name" value="B30.2/SPRY_sf"/>
</dbReference>
<name>A0ABR0ZR40_HUSHU</name>
<evidence type="ECO:0000256" key="1">
    <source>
        <dbReference type="ARBA" id="ARBA00022723"/>
    </source>
</evidence>
<dbReference type="SMART" id="SM00336">
    <property type="entry name" value="BBOX"/>
    <property type="match status" value="1"/>
</dbReference>
<dbReference type="InterPro" id="IPR013083">
    <property type="entry name" value="Znf_RING/FYVE/PHD"/>
</dbReference>
<dbReference type="PANTHER" id="PTHR25465:SF31">
    <property type="entry name" value="RING-TYPE DOMAIN-CONTAINING PROTEIN"/>
    <property type="match status" value="1"/>
</dbReference>
<gene>
    <name evidence="8" type="ORF">HHUSO_G10763</name>
</gene>
<dbReference type="InterPro" id="IPR058030">
    <property type="entry name" value="TRIM8/14/16/25/29/45/65_CC"/>
</dbReference>
<keyword evidence="5" id="KW-0175">Coiled coil</keyword>
<dbReference type="SUPFAM" id="SSF57845">
    <property type="entry name" value="B-box zinc-binding domain"/>
    <property type="match status" value="1"/>
</dbReference>
<evidence type="ECO:0000313" key="8">
    <source>
        <dbReference type="EMBL" id="KAK6487036.1"/>
    </source>
</evidence>
<dbReference type="InterPro" id="IPR051051">
    <property type="entry name" value="E3_ubiq-ligase_TRIM/RNF"/>
</dbReference>
<comment type="caution">
    <text evidence="8">The sequence shown here is derived from an EMBL/GenBank/DDBJ whole genome shotgun (WGS) entry which is preliminary data.</text>
</comment>
<protein>
    <submittedName>
        <fullName evidence="8">Tripartite motif-containing protein 16-like protein</fullName>
    </submittedName>
</protein>
<keyword evidence="3" id="KW-0862">Zinc</keyword>
<evidence type="ECO:0000256" key="5">
    <source>
        <dbReference type="SAM" id="Coils"/>
    </source>
</evidence>
<organism evidence="8 9">
    <name type="scientific">Huso huso</name>
    <name type="common">Beluga</name>
    <name type="synonym">Acipenser huso</name>
    <dbReference type="NCBI Taxonomy" id="61971"/>
    <lineage>
        <taxon>Eukaryota</taxon>
        <taxon>Metazoa</taxon>
        <taxon>Chordata</taxon>
        <taxon>Craniata</taxon>
        <taxon>Vertebrata</taxon>
        <taxon>Euteleostomi</taxon>
        <taxon>Actinopterygii</taxon>
        <taxon>Chondrostei</taxon>
        <taxon>Acipenseriformes</taxon>
        <taxon>Acipenseridae</taxon>
        <taxon>Huso</taxon>
    </lineage>
</organism>
<dbReference type="EMBL" id="JAHFZB010000008">
    <property type="protein sequence ID" value="KAK6487036.1"/>
    <property type="molecule type" value="Genomic_DNA"/>
</dbReference>
<dbReference type="CDD" id="cd19769">
    <property type="entry name" value="Bbox2_TRIM16-like"/>
    <property type="match status" value="1"/>
</dbReference>
<dbReference type="Gene3D" id="2.60.120.920">
    <property type="match status" value="1"/>
</dbReference>
<keyword evidence="1" id="KW-0479">Metal-binding</keyword>
<feature type="domain" description="RING-type" evidence="6">
    <location>
        <begin position="15"/>
        <end position="56"/>
    </location>
</feature>
<keyword evidence="9" id="KW-1185">Reference proteome</keyword>
<evidence type="ECO:0000256" key="3">
    <source>
        <dbReference type="ARBA" id="ARBA00022833"/>
    </source>
</evidence>
<dbReference type="PANTHER" id="PTHR25465">
    <property type="entry name" value="B-BOX DOMAIN CONTAINING"/>
    <property type="match status" value="1"/>
</dbReference>
<evidence type="ECO:0000259" key="6">
    <source>
        <dbReference type="PROSITE" id="PS50089"/>
    </source>
</evidence>
<dbReference type="Proteomes" id="UP001369086">
    <property type="component" value="Unassembled WGS sequence"/>
</dbReference>
<dbReference type="InterPro" id="IPR001841">
    <property type="entry name" value="Znf_RING"/>
</dbReference>
<dbReference type="PROSITE" id="PS50089">
    <property type="entry name" value="ZF_RING_2"/>
    <property type="match status" value="1"/>
</dbReference>